<proteinExistence type="predicted"/>
<reference evidence="1" key="1">
    <citation type="submission" date="2020-01" db="EMBL/GenBank/DDBJ databases">
        <authorList>
            <consortium name="DOE Joint Genome Institute"/>
            <person name="Haridas S."/>
            <person name="Albert R."/>
            <person name="Binder M."/>
            <person name="Bloem J."/>
            <person name="Labutti K."/>
            <person name="Salamov A."/>
            <person name="Andreopoulos B."/>
            <person name="Baker S.E."/>
            <person name="Barry K."/>
            <person name="Bills G."/>
            <person name="Bluhm B.H."/>
            <person name="Cannon C."/>
            <person name="Castanera R."/>
            <person name="Culley D.E."/>
            <person name="Daum C."/>
            <person name="Ezra D."/>
            <person name="Gonzalez J.B."/>
            <person name="Henrissat B."/>
            <person name="Kuo A."/>
            <person name="Liang C."/>
            <person name="Lipzen A."/>
            <person name="Lutzoni F."/>
            <person name="Magnuson J."/>
            <person name="Mondo S."/>
            <person name="Nolan M."/>
            <person name="Ohm R."/>
            <person name="Pangilinan J."/>
            <person name="Park H.-J."/>
            <person name="Ramirez L."/>
            <person name="Alfaro M."/>
            <person name="Sun H."/>
            <person name="Tritt A."/>
            <person name="Yoshinaga Y."/>
            <person name="Zwiers L.-H."/>
            <person name="Turgeon B.G."/>
            <person name="Goodwin S.B."/>
            <person name="Spatafora J.W."/>
            <person name="Crous P.W."/>
            <person name="Grigoriev I.V."/>
        </authorList>
    </citation>
    <scope>NUCLEOTIDE SEQUENCE</scope>
    <source>
        <strain evidence="1">IPT5</strain>
    </source>
</reference>
<evidence type="ECO:0000313" key="2">
    <source>
        <dbReference type="Proteomes" id="UP000799423"/>
    </source>
</evidence>
<dbReference type="AlphaFoldDB" id="A0A6A7ALD9"/>
<gene>
    <name evidence="1" type="ORF">T440DRAFT_523910</name>
</gene>
<accession>A0A6A7ALD9</accession>
<dbReference type="Proteomes" id="UP000799423">
    <property type="component" value="Unassembled WGS sequence"/>
</dbReference>
<sequence length="124" mass="14655">MPVDWRPDKSLQEFIKHNSHSRQMEQQERYQGRIFNDKGHIREQVSRKNQRDIYEVEGSLEVQRDLLLKLAERENCITEKPESRSSSSIEQLESLKKDTVQAIQKTWNQSSRSAAKKRLFVAVI</sequence>
<organism evidence="1 2">
    <name type="scientific">Plenodomus tracheiphilus IPT5</name>
    <dbReference type="NCBI Taxonomy" id="1408161"/>
    <lineage>
        <taxon>Eukaryota</taxon>
        <taxon>Fungi</taxon>
        <taxon>Dikarya</taxon>
        <taxon>Ascomycota</taxon>
        <taxon>Pezizomycotina</taxon>
        <taxon>Dothideomycetes</taxon>
        <taxon>Pleosporomycetidae</taxon>
        <taxon>Pleosporales</taxon>
        <taxon>Pleosporineae</taxon>
        <taxon>Leptosphaeriaceae</taxon>
        <taxon>Plenodomus</taxon>
    </lineage>
</organism>
<keyword evidence="2" id="KW-1185">Reference proteome</keyword>
<evidence type="ECO:0000313" key="1">
    <source>
        <dbReference type="EMBL" id="KAF2843891.1"/>
    </source>
</evidence>
<name>A0A6A7ALD9_9PLEO</name>
<dbReference type="EMBL" id="MU006488">
    <property type="protein sequence ID" value="KAF2843891.1"/>
    <property type="molecule type" value="Genomic_DNA"/>
</dbReference>
<dbReference type="OrthoDB" id="3673698at2759"/>
<protein>
    <submittedName>
        <fullName evidence="1">Uncharacterized protein</fullName>
    </submittedName>
</protein>